<evidence type="ECO:0000313" key="2">
    <source>
        <dbReference type="Proteomes" id="UP000228681"/>
    </source>
</evidence>
<evidence type="ECO:0008006" key="3">
    <source>
        <dbReference type="Google" id="ProtNLM"/>
    </source>
</evidence>
<evidence type="ECO:0000313" key="1">
    <source>
        <dbReference type="EMBL" id="PIP25177.1"/>
    </source>
</evidence>
<gene>
    <name evidence="1" type="ORF">COX34_00020</name>
</gene>
<sequence length="191" mass="22577">MLKKLKLLFECFFNWPFCCSIKPEGKVEDADVIIAPSFGQGKNDPGFSNVDIAGYIFIALMELKNLPLILQWEVESVYSSFLKGLEERPTLHTIKTHHQWWKYLDTYEMLSQAKQIMEQEGWSKPVLVAHSWHLWRAKRVLEKMGINPIIPSGLNIISFDSESTQWWTRNWLFWILREIPARLIHFKRGWI</sequence>
<proteinExistence type="predicted"/>
<dbReference type="Proteomes" id="UP000228681">
    <property type="component" value="Unassembled WGS sequence"/>
</dbReference>
<accession>A0A2G9Z127</accession>
<dbReference type="EMBL" id="PCRS01000001">
    <property type="protein sequence ID" value="PIP25177.1"/>
    <property type="molecule type" value="Genomic_DNA"/>
</dbReference>
<dbReference type="AlphaFoldDB" id="A0A2G9Z127"/>
<organism evidence="1 2">
    <name type="scientific">Candidatus Nealsonbacteria bacterium CG23_combo_of_CG06-09_8_20_14_all_36_12</name>
    <dbReference type="NCBI Taxonomy" id="1974718"/>
    <lineage>
        <taxon>Bacteria</taxon>
        <taxon>Candidatus Nealsoniibacteriota</taxon>
    </lineage>
</organism>
<comment type="caution">
    <text evidence="1">The sequence shown here is derived from an EMBL/GenBank/DDBJ whole genome shotgun (WGS) entry which is preliminary data.</text>
</comment>
<name>A0A2G9Z127_9BACT</name>
<reference evidence="1 2" key="1">
    <citation type="submission" date="2017-09" db="EMBL/GenBank/DDBJ databases">
        <title>Depth-based differentiation of microbial function through sediment-hosted aquifers and enrichment of novel symbionts in the deep terrestrial subsurface.</title>
        <authorList>
            <person name="Probst A.J."/>
            <person name="Ladd B."/>
            <person name="Jarett J.K."/>
            <person name="Geller-Mcgrath D.E."/>
            <person name="Sieber C.M."/>
            <person name="Emerson J.B."/>
            <person name="Anantharaman K."/>
            <person name="Thomas B.C."/>
            <person name="Malmstrom R."/>
            <person name="Stieglmeier M."/>
            <person name="Klingl A."/>
            <person name="Woyke T."/>
            <person name="Ryan C.M."/>
            <person name="Banfield J.F."/>
        </authorList>
    </citation>
    <scope>NUCLEOTIDE SEQUENCE [LARGE SCALE GENOMIC DNA]</scope>
    <source>
        <strain evidence="1">CG23_combo_of_CG06-09_8_20_14_all_36_12</strain>
    </source>
</reference>
<protein>
    <recommendedName>
        <fullName evidence="3">DUF218 domain-containing protein</fullName>
    </recommendedName>
</protein>